<evidence type="ECO:0000256" key="1">
    <source>
        <dbReference type="SAM" id="MobiDB-lite"/>
    </source>
</evidence>
<dbReference type="EMBL" id="AP006068">
    <property type="protein sequence ID" value="BAD17767.1"/>
    <property type="molecule type" value="Genomic_DNA"/>
</dbReference>
<dbReference type="EMBL" id="AP006069">
    <property type="protein sequence ID" value="BAD17775.1"/>
    <property type="molecule type" value="Genomic_DNA"/>
</dbReference>
<evidence type="ECO:0000313" key="3">
    <source>
        <dbReference type="EMBL" id="BAD17775.1"/>
    </source>
</evidence>
<reference evidence="4" key="4">
    <citation type="journal article" date="2008" name="Nucleic Acids Res.">
        <title>The rice annotation project database (RAP-DB): 2008 update.</title>
        <authorList>
            <consortium name="The rice annotation project (RAP)"/>
        </authorList>
    </citation>
    <scope>GENOME REANNOTATION</scope>
    <source>
        <strain evidence="4">cv. Nipponbare</strain>
    </source>
</reference>
<sequence>MRDVTTIAAREGGEEEKEEAAVEEEKEASAVDEASPRRWQWRKSQGQDGNSGTQDGHLNRQRQIKKTLSV</sequence>
<dbReference type="AlphaFoldDB" id="Q6YTG2"/>
<reference evidence="2" key="1">
    <citation type="submission" date="2002-12" db="EMBL/GenBank/DDBJ databases">
        <title>Oryza sativa nipponbare(GA3) genomic DNA, chromosome 2, PAC clone:P0020D05.</title>
        <authorList>
            <person name="Sasaki T."/>
            <person name="Matsumoto T."/>
            <person name="Katayose Y."/>
        </authorList>
    </citation>
    <scope>NUCLEOTIDE SEQUENCE</scope>
</reference>
<reference evidence="4" key="3">
    <citation type="journal article" date="2005" name="Nature">
        <title>The map-based sequence of the rice genome.</title>
        <authorList>
            <consortium name="International rice genome sequencing project (IRGSP)"/>
            <person name="Matsumoto T."/>
            <person name="Wu J."/>
            <person name="Kanamori H."/>
            <person name="Katayose Y."/>
            <person name="Fujisawa M."/>
            <person name="Namiki N."/>
            <person name="Mizuno H."/>
            <person name="Yamamoto K."/>
            <person name="Antonio B.A."/>
            <person name="Baba T."/>
            <person name="Sakata K."/>
            <person name="Nagamura Y."/>
            <person name="Aoki H."/>
            <person name="Arikawa K."/>
            <person name="Arita K."/>
            <person name="Bito T."/>
            <person name="Chiden Y."/>
            <person name="Fujitsuka N."/>
            <person name="Fukunaka R."/>
            <person name="Hamada M."/>
            <person name="Harada C."/>
            <person name="Hayashi A."/>
            <person name="Hijishita S."/>
            <person name="Honda M."/>
            <person name="Hosokawa S."/>
            <person name="Ichikawa Y."/>
            <person name="Idonuma A."/>
            <person name="Iijima M."/>
            <person name="Ikeda M."/>
            <person name="Ikeno M."/>
            <person name="Ito K."/>
            <person name="Ito S."/>
            <person name="Ito T."/>
            <person name="Ito Y."/>
            <person name="Ito Y."/>
            <person name="Iwabuchi A."/>
            <person name="Kamiya K."/>
            <person name="Karasawa W."/>
            <person name="Kurita K."/>
            <person name="Katagiri S."/>
            <person name="Kikuta A."/>
            <person name="Kobayashi H."/>
            <person name="Kobayashi N."/>
            <person name="Machita K."/>
            <person name="Maehara T."/>
            <person name="Masukawa M."/>
            <person name="Mizubayashi T."/>
            <person name="Mukai Y."/>
            <person name="Nagasaki H."/>
            <person name="Nagata Y."/>
            <person name="Naito S."/>
            <person name="Nakashima M."/>
            <person name="Nakama Y."/>
            <person name="Nakamichi Y."/>
            <person name="Nakamura M."/>
            <person name="Meguro A."/>
            <person name="Negishi M."/>
            <person name="Ohta I."/>
            <person name="Ohta T."/>
            <person name="Okamoto M."/>
            <person name="Ono N."/>
            <person name="Saji S."/>
            <person name="Sakaguchi M."/>
            <person name="Sakai K."/>
            <person name="Shibata M."/>
            <person name="Shimokawa T."/>
            <person name="Song J."/>
            <person name="Takazaki Y."/>
            <person name="Terasawa K."/>
            <person name="Tsugane M."/>
            <person name="Tsuji K."/>
            <person name="Ueda S."/>
            <person name="Waki K."/>
            <person name="Yamagata H."/>
            <person name="Yamamoto M."/>
            <person name="Yamamoto S."/>
            <person name="Yamane H."/>
            <person name="Yoshiki S."/>
            <person name="Yoshihara R."/>
            <person name="Yukawa K."/>
            <person name="Zhong H."/>
            <person name="Yano M."/>
            <person name="Yuan Q."/>
            <person name="Ouyang S."/>
            <person name="Liu J."/>
            <person name="Jones K.M."/>
            <person name="Gansberger K."/>
            <person name="Moffat K."/>
            <person name="Hill J."/>
            <person name="Bera J."/>
            <person name="Fadrosh D."/>
            <person name="Jin S."/>
            <person name="Johri S."/>
            <person name="Kim M."/>
            <person name="Overton L."/>
            <person name="Reardon M."/>
            <person name="Tsitrin T."/>
            <person name="Vuong H."/>
            <person name="Weaver B."/>
            <person name="Ciecko A."/>
            <person name="Tallon L."/>
            <person name="Jackson J."/>
            <person name="Pai G."/>
            <person name="Aken S.V."/>
            <person name="Utterback T."/>
            <person name="Reidmuller S."/>
            <person name="Feldblyum T."/>
            <person name="Hsiao J."/>
            <person name="Zismann V."/>
            <person name="Iobst S."/>
            <person name="de Vazeille A.R."/>
            <person name="Buell C.R."/>
            <person name="Ying K."/>
            <person name="Li Y."/>
            <person name="Lu T."/>
            <person name="Huang Y."/>
            <person name="Zhao Q."/>
            <person name="Feng Q."/>
            <person name="Zhang L."/>
            <person name="Zhu J."/>
            <person name="Weng Q."/>
            <person name="Mu J."/>
            <person name="Lu Y."/>
            <person name="Fan D."/>
            <person name="Liu Y."/>
            <person name="Guan J."/>
            <person name="Zhang Y."/>
            <person name="Yu S."/>
            <person name="Liu X."/>
            <person name="Zhang Y."/>
            <person name="Hong G."/>
            <person name="Han B."/>
            <person name="Choisne N."/>
            <person name="Demange N."/>
            <person name="Orjeda G."/>
            <person name="Samain S."/>
            <person name="Cattolico L."/>
            <person name="Pelletier E."/>
            <person name="Couloux A."/>
            <person name="Segurens B."/>
            <person name="Wincker P."/>
            <person name="D'Hont A."/>
            <person name="Scarpelli C."/>
            <person name="Weissenbach J."/>
            <person name="Salanoubat M."/>
            <person name="Quetier F."/>
            <person name="Yu Y."/>
            <person name="Kim H.R."/>
            <person name="Rambo T."/>
            <person name="Currie J."/>
            <person name="Collura K."/>
            <person name="Luo M."/>
            <person name="Yang T."/>
            <person name="Ammiraju J.S.S."/>
            <person name="Engler F."/>
            <person name="Soderlund C."/>
            <person name="Wing R.A."/>
            <person name="Palmer L.E."/>
            <person name="de la Bastide M."/>
            <person name="Spiegel L."/>
            <person name="Nascimento L."/>
            <person name="Zutavern T."/>
            <person name="O'Shaughnessy A."/>
            <person name="Dike S."/>
            <person name="Dedhia N."/>
            <person name="Preston R."/>
            <person name="Balija V."/>
            <person name="McCombie W.R."/>
            <person name="Chow T."/>
            <person name="Chen H."/>
            <person name="Chung M."/>
            <person name="Chen C."/>
            <person name="Shaw J."/>
            <person name="Wu H."/>
            <person name="Hsiao K."/>
            <person name="Chao Y."/>
            <person name="Chu M."/>
            <person name="Cheng C."/>
            <person name="Hour A."/>
            <person name="Lee P."/>
            <person name="Lin S."/>
            <person name="Lin Y."/>
            <person name="Liou J."/>
            <person name="Liu S."/>
            <person name="Hsing Y."/>
            <person name="Raghuvanshi S."/>
            <person name="Mohanty A."/>
            <person name="Bharti A.K."/>
            <person name="Gaur A."/>
            <person name="Gupta V."/>
            <person name="Kumar D."/>
            <person name="Ravi V."/>
            <person name="Vij S."/>
            <person name="Kapur A."/>
            <person name="Khurana P."/>
            <person name="Khurana P."/>
            <person name="Khurana J.P."/>
            <person name="Tyagi A.K."/>
            <person name="Gaikwad K."/>
            <person name="Singh A."/>
            <person name="Dalal V."/>
            <person name="Srivastava S."/>
            <person name="Dixit A."/>
            <person name="Pal A.K."/>
            <person name="Ghazi I.A."/>
            <person name="Yadav M."/>
            <person name="Pandit A."/>
            <person name="Bhargava A."/>
            <person name="Sureshbabu K."/>
            <person name="Batra K."/>
            <person name="Sharma T.R."/>
            <person name="Mohapatra T."/>
            <person name="Singh N.K."/>
            <person name="Messing J."/>
            <person name="Nelson A.B."/>
            <person name="Fuks G."/>
            <person name="Kavchok S."/>
            <person name="Keizer G."/>
            <person name="Linton E."/>
            <person name="Llaca V."/>
            <person name="Song R."/>
            <person name="Tanyolac B."/>
            <person name="Young S."/>
            <person name="Ho-Il K."/>
            <person name="Hahn J.H."/>
            <person name="Sangsakoo G."/>
            <person name="Vanavichit A."/>
            <person name="de Mattos Luiz.A.T."/>
            <person name="Zimmer P.D."/>
            <person name="Malone G."/>
            <person name="Dellagostin O."/>
            <person name="de Oliveira A.C."/>
            <person name="Bevan M."/>
            <person name="Bancroft I."/>
            <person name="Minx P."/>
            <person name="Cordum H."/>
            <person name="Wilson R."/>
            <person name="Cheng Z."/>
            <person name="Jin W."/>
            <person name="Jiang J."/>
            <person name="Leong S.A."/>
            <person name="Iwama H."/>
            <person name="Gojobori T."/>
            <person name="Itoh T."/>
            <person name="Niimura Y."/>
            <person name="Fujii Y."/>
            <person name="Habara T."/>
            <person name="Sakai H."/>
            <person name="Sato Y."/>
            <person name="Wilson G."/>
            <person name="Kumar K."/>
            <person name="McCouch S."/>
            <person name="Juretic N."/>
            <person name="Hoen D."/>
            <person name="Wright S."/>
            <person name="Bruskiewich R."/>
            <person name="Bureau T."/>
            <person name="Miyao A."/>
            <person name="Hirochika H."/>
            <person name="Nishikawa T."/>
            <person name="Kadowaki K."/>
            <person name="Sugiura M."/>
            <person name="Burr B."/>
            <person name="Sasaki T."/>
        </authorList>
    </citation>
    <scope>NUCLEOTIDE SEQUENCE [LARGE SCALE GENOMIC DNA]</scope>
    <source>
        <strain evidence="4">cv. Nipponbare</strain>
    </source>
</reference>
<evidence type="ECO:0000313" key="2">
    <source>
        <dbReference type="EMBL" id="BAD17767.1"/>
    </source>
</evidence>
<name>Q6YTG2_ORYSJ</name>
<feature type="region of interest" description="Disordered" evidence="1">
    <location>
        <begin position="1"/>
        <end position="70"/>
    </location>
</feature>
<feature type="compositionally biased region" description="Acidic residues" evidence="1">
    <location>
        <begin position="13"/>
        <end position="26"/>
    </location>
</feature>
<proteinExistence type="predicted"/>
<protein>
    <submittedName>
        <fullName evidence="3">Uncharacterized protein</fullName>
    </submittedName>
</protein>
<evidence type="ECO:0000313" key="4">
    <source>
        <dbReference type="Proteomes" id="UP000000763"/>
    </source>
</evidence>
<organism evidence="3 4">
    <name type="scientific">Oryza sativa subsp. japonica</name>
    <name type="common">Rice</name>
    <dbReference type="NCBI Taxonomy" id="39947"/>
    <lineage>
        <taxon>Eukaryota</taxon>
        <taxon>Viridiplantae</taxon>
        <taxon>Streptophyta</taxon>
        <taxon>Embryophyta</taxon>
        <taxon>Tracheophyta</taxon>
        <taxon>Spermatophyta</taxon>
        <taxon>Magnoliopsida</taxon>
        <taxon>Liliopsida</taxon>
        <taxon>Poales</taxon>
        <taxon>Poaceae</taxon>
        <taxon>BOP clade</taxon>
        <taxon>Oryzoideae</taxon>
        <taxon>Oryzeae</taxon>
        <taxon>Oryzinae</taxon>
        <taxon>Oryza</taxon>
        <taxon>Oryza sativa</taxon>
    </lineage>
</organism>
<accession>Q6YTG2</accession>
<feature type="compositionally biased region" description="Polar residues" evidence="1">
    <location>
        <begin position="42"/>
        <end position="56"/>
    </location>
</feature>
<feature type="compositionally biased region" description="Basic residues" evidence="1">
    <location>
        <begin position="59"/>
        <end position="70"/>
    </location>
</feature>
<dbReference type="Proteomes" id="UP000000763">
    <property type="component" value="Chromosome 2"/>
</dbReference>
<reference evidence="3" key="2">
    <citation type="submission" date="2002-12" db="EMBL/GenBank/DDBJ databases">
        <title>Oryza sativa nipponbare(GA3) genomic DNA, chromosome 2, PAC clone:P0025F02.</title>
        <authorList>
            <person name="Sasaki T."/>
            <person name="Matsumoto T."/>
            <person name="Katayose Y."/>
        </authorList>
    </citation>
    <scope>NUCLEOTIDE SEQUENCE</scope>
</reference>
<gene>
    <name evidence="2" type="ORF">P0020D05.34</name>
    <name evidence="3" type="ORF">P0025F02.5</name>
</gene>